<keyword evidence="2" id="KW-1185">Reference proteome</keyword>
<comment type="caution">
    <text evidence="1">The sequence shown here is derived from an EMBL/GenBank/DDBJ whole genome shotgun (WGS) entry which is preliminary data.</text>
</comment>
<evidence type="ECO:0000313" key="1">
    <source>
        <dbReference type="EMBL" id="RNM13847.1"/>
    </source>
</evidence>
<dbReference type="Proteomes" id="UP000279994">
    <property type="component" value="Unassembled WGS sequence"/>
</dbReference>
<reference evidence="1 2" key="1">
    <citation type="submission" date="2018-11" db="EMBL/GenBank/DDBJ databases">
        <authorList>
            <person name="Li F."/>
        </authorList>
    </citation>
    <scope>NUCLEOTIDE SEQUENCE [LARGE SCALE GENOMIC DNA]</scope>
    <source>
        <strain evidence="1 2">Gsoil 818</strain>
    </source>
</reference>
<dbReference type="OrthoDB" id="2570531at2"/>
<dbReference type="AlphaFoldDB" id="A0A3N0GN21"/>
<organism evidence="1 2">
    <name type="scientific">Nocardioides pocheonensis</name>
    <dbReference type="NCBI Taxonomy" id="661485"/>
    <lineage>
        <taxon>Bacteria</taxon>
        <taxon>Bacillati</taxon>
        <taxon>Actinomycetota</taxon>
        <taxon>Actinomycetes</taxon>
        <taxon>Propionibacteriales</taxon>
        <taxon>Nocardioidaceae</taxon>
        <taxon>Nocardioides</taxon>
    </lineage>
</organism>
<gene>
    <name evidence="1" type="ORF">EFL26_12845</name>
</gene>
<dbReference type="SUPFAM" id="SSF56112">
    <property type="entry name" value="Protein kinase-like (PK-like)"/>
    <property type="match status" value="1"/>
</dbReference>
<accession>A0A3N0GN21</accession>
<proteinExistence type="predicted"/>
<protein>
    <submittedName>
        <fullName evidence="1">Uncharacterized protein</fullName>
    </submittedName>
</protein>
<dbReference type="InterPro" id="IPR011009">
    <property type="entry name" value="Kinase-like_dom_sf"/>
</dbReference>
<evidence type="ECO:0000313" key="2">
    <source>
        <dbReference type="Proteomes" id="UP000279994"/>
    </source>
</evidence>
<dbReference type="RefSeq" id="WP_123223253.1">
    <property type="nucleotide sequence ID" value="NZ_RJSF01000040.1"/>
</dbReference>
<dbReference type="EMBL" id="RJSF01000040">
    <property type="protein sequence ID" value="RNM13847.1"/>
    <property type="molecule type" value="Genomic_DNA"/>
</dbReference>
<name>A0A3N0GN21_9ACTN</name>
<sequence length="320" mass="34724">MSVFTTPVGPEAIDQVPHGHTAFRLDWGFLPRDVRALVEDRLGGPVVSAASQDSGFTPGFASVLTTAAGNQGFVKAASKAAQSEIAASYAEEARNLSLLGGGIPTPRLEWVHEDDAWVVLGFEAVAARQPRRPWTVEDLERALDLAEAIAAATESIPDGLDLKPIVEDLPQIVTGWDSVPTEWPHHTEAAALAAGMADLPHADRFAHSDLRDDNILFAVDGRTLACDWNWPALAPAWLDLVVLLVSAHGDGLDVEPLLARRDLTRDVDPEHVDTWLAALCGFMLSSRARPVPSTSPYLRTHASWYAEAAWSWLARRRGWG</sequence>